<dbReference type="EMBL" id="JH930470">
    <property type="protein sequence ID" value="EKM58076.1"/>
    <property type="molecule type" value="Genomic_DNA"/>
</dbReference>
<dbReference type="GeneID" id="18919312"/>
<evidence type="ECO:0000313" key="2">
    <source>
        <dbReference type="Proteomes" id="UP000008370"/>
    </source>
</evidence>
<proteinExistence type="predicted"/>
<name>K5V5V7_PHACS</name>
<sequence length="211" mass="23312">MSRTLVDLARPTKASSIDCASSAHPFEHGSDKLWAETISVLTTLKLFIGPVQIPQERSAADEEAEGASSVQFIYPTKHGSRLCMSDPQIEHLCRPQALHADDPAYELILDDVPAGLHSALSEAPPTITCLSSQVDFGPSRKYECVLSIASLLRLDMHIERRANLQSLLQWFSSLENMILYLSSDHEGDAEKQCTPELQDAMEDIVTRSSFN</sequence>
<dbReference type="HOGENOM" id="CLU_1305243_0_0_1"/>
<organism evidence="1 2">
    <name type="scientific">Phanerochaete carnosa (strain HHB-10118-sp)</name>
    <name type="common">White-rot fungus</name>
    <name type="synonym">Peniophora carnosa</name>
    <dbReference type="NCBI Taxonomy" id="650164"/>
    <lineage>
        <taxon>Eukaryota</taxon>
        <taxon>Fungi</taxon>
        <taxon>Dikarya</taxon>
        <taxon>Basidiomycota</taxon>
        <taxon>Agaricomycotina</taxon>
        <taxon>Agaricomycetes</taxon>
        <taxon>Polyporales</taxon>
        <taxon>Phanerochaetaceae</taxon>
        <taxon>Phanerochaete</taxon>
    </lineage>
</organism>
<gene>
    <name evidence="1" type="ORF">PHACADRAFT_26618</name>
</gene>
<accession>K5V5V7</accession>
<dbReference type="AlphaFoldDB" id="K5V5V7"/>
<dbReference type="Proteomes" id="UP000008370">
    <property type="component" value="Unassembled WGS sequence"/>
</dbReference>
<dbReference type="KEGG" id="pco:PHACADRAFT_26618"/>
<dbReference type="RefSeq" id="XP_007392721.1">
    <property type="nucleotide sequence ID" value="XM_007392659.1"/>
</dbReference>
<evidence type="ECO:0000313" key="1">
    <source>
        <dbReference type="EMBL" id="EKM58076.1"/>
    </source>
</evidence>
<keyword evidence="2" id="KW-1185">Reference proteome</keyword>
<dbReference type="InParanoid" id="K5V5V7"/>
<reference evidence="1 2" key="1">
    <citation type="journal article" date="2012" name="BMC Genomics">
        <title>Comparative genomics of the white-rot fungi, Phanerochaete carnosa and P. chrysosporium, to elucidate the genetic basis of the distinct wood types they colonize.</title>
        <authorList>
            <person name="Suzuki H."/>
            <person name="MacDonald J."/>
            <person name="Syed K."/>
            <person name="Salamov A."/>
            <person name="Hori C."/>
            <person name="Aerts A."/>
            <person name="Henrissat B."/>
            <person name="Wiebenga A."/>
            <person name="vanKuyk P.A."/>
            <person name="Barry K."/>
            <person name="Lindquist E."/>
            <person name="LaButti K."/>
            <person name="Lapidus A."/>
            <person name="Lucas S."/>
            <person name="Coutinho P."/>
            <person name="Gong Y."/>
            <person name="Samejima M."/>
            <person name="Mahadevan R."/>
            <person name="Abou-Zaid M."/>
            <person name="de Vries R.P."/>
            <person name="Igarashi K."/>
            <person name="Yadav J.S."/>
            <person name="Grigoriev I.V."/>
            <person name="Master E.R."/>
        </authorList>
    </citation>
    <scope>NUCLEOTIDE SEQUENCE [LARGE SCALE GENOMIC DNA]</scope>
    <source>
        <strain evidence="1 2">HHB-10118-sp</strain>
    </source>
</reference>
<protein>
    <submittedName>
        <fullName evidence="1">Uncharacterized protein</fullName>
    </submittedName>
</protein>